<dbReference type="Proteomes" id="UP000053271">
    <property type="component" value="Unassembled WGS sequence"/>
</dbReference>
<dbReference type="STRING" id="68231.AQJ30_13215"/>
<organism evidence="1 2">
    <name type="scientific">Streptomyces longwoodensis</name>
    <dbReference type="NCBI Taxonomy" id="68231"/>
    <lineage>
        <taxon>Bacteria</taxon>
        <taxon>Bacillati</taxon>
        <taxon>Actinomycetota</taxon>
        <taxon>Actinomycetes</taxon>
        <taxon>Kitasatosporales</taxon>
        <taxon>Streptomycetaceae</taxon>
        <taxon>Streptomyces</taxon>
    </lineage>
</organism>
<sequence length="151" mass="16327">MPWSGIKDCAGPASAIPSLLTTVARGDEPAATSALAQLRDRVCRYGFVVDQATAPTVPFLWDLVQLSHLGCRARVLRLLTDIVHARQWETTAATYPKLLHHPEDYVGWERAAREAVRAGRAVLDALLADPDTATDPDLVRAATDLAATLSD</sequence>
<proteinExistence type="predicted"/>
<accession>A0A101QZL1</accession>
<evidence type="ECO:0000313" key="1">
    <source>
        <dbReference type="EMBL" id="KUN38646.1"/>
    </source>
</evidence>
<evidence type="ECO:0008006" key="3">
    <source>
        <dbReference type="Google" id="ProtNLM"/>
    </source>
</evidence>
<dbReference type="EMBL" id="LMWS01000015">
    <property type="protein sequence ID" value="KUN38646.1"/>
    <property type="molecule type" value="Genomic_DNA"/>
</dbReference>
<reference evidence="1 2" key="1">
    <citation type="submission" date="2015-10" db="EMBL/GenBank/DDBJ databases">
        <title>Draft genome sequence of Streptomyces longwoodensis DSM 41677, type strain for the species Streptomyces longwoodensis.</title>
        <authorList>
            <person name="Ruckert C."/>
            <person name="Winkler A."/>
            <person name="Kalinowski J."/>
            <person name="Kampfer P."/>
            <person name="Glaeser S."/>
        </authorList>
    </citation>
    <scope>NUCLEOTIDE SEQUENCE [LARGE SCALE GENOMIC DNA]</scope>
    <source>
        <strain evidence="1 2">DSM 41677</strain>
    </source>
</reference>
<name>A0A101QZL1_9ACTN</name>
<dbReference type="AlphaFoldDB" id="A0A101QZL1"/>
<gene>
    <name evidence="1" type="ORF">AQJ30_13215</name>
</gene>
<keyword evidence="2" id="KW-1185">Reference proteome</keyword>
<protein>
    <recommendedName>
        <fullName evidence="3">AbaA</fullName>
    </recommendedName>
</protein>
<evidence type="ECO:0000313" key="2">
    <source>
        <dbReference type="Proteomes" id="UP000053271"/>
    </source>
</evidence>
<comment type="caution">
    <text evidence="1">The sequence shown here is derived from an EMBL/GenBank/DDBJ whole genome shotgun (WGS) entry which is preliminary data.</text>
</comment>